<sequence length="217" mass="24123">MIVPRDSHNSALLPVHDLGMTPYRRALDIQRKAVQEVIADEPQRLLVAEHPPVITLGRNSGLEHLHVSSDYLVEKGIELVQTSRGGGITCHFPGQLVIYPILRMDRRPGGLRQLVRDLEDAAIHALRELGLAARRVQDRPGVWIGARKVASIGLALKNWVSYHGLALNVCRDTSLFNLITPCGLKDVQATSVHTELNREEPDMATMKHCLLEHLGKL</sequence>
<keyword evidence="3 5" id="KW-0012">Acyltransferase</keyword>
<dbReference type="GO" id="GO:0033819">
    <property type="term" value="F:lipoyl(octanoyl) transferase activity"/>
    <property type="evidence" value="ECO:0007669"/>
    <property type="project" value="UniProtKB-EC"/>
</dbReference>
<feature type="binding site" evidence="5 8">
    <location>
        <begin position="84"/>
        <end position="91"/>
    </location>
    <ligand>
        <name>substrate</name>
    </ligand>
</feature>
<evidence type="ECO:0000256" key="8">
    <source>
        <dbReference type="PIRSR" id="PIRSR016262-2"/>
    </source>
</evidence>
<dbReference type="CDD" id="cd16444">
    <property type="entry name" value="LipB"/>
    <property type="match status" value="1"/>
</dbReference>
<evidence type="ECO:0000256" key="3">
    <source>
        <dbReference type="ARBA" id="ARBA00023315"/>
    </source>
</evidence>
<dbReference type="STRING" id="617002.SAMN05660653_01183"/>
<comment type="similarity">
    <text evidence="5 6">Belongs to the LipB family.</text>
</comment>
<dbReference type="Gene3D" id="3.30.930.10">
    <property type="entry name" value="Bira Bifunctional Protein, Domain 2"/>
    <property type="match status" value="1"/>
</dbReference>
<evidence type="ECO:0000256" key="9">
    <source>
        <dbReference type="PIRSR" id="PIRSR016262-3"/>
    </source>
</evidence>
<evidence type="ECO:0000256" key="1">
    <source>
        <dbReference type="ARBA" id="ARBA00004821"/>
    </source>
</evidence>
<reference evidence="11 12" key="1">
    <citation type="submission" date="2016-10" db="EMBL/GenBank/DDBJ databases">
        <authorList>
            <person name="de Groot N.N."/>
        </authorList>
    </citation>
    <scope>NUCLEOTIDE SEQUENCE [LARGE SCALE GENOMIC DNA]</scope>
    <source>
        <strain evidence="11 12">ASO4-2</strain>
    </source>
</reference>
<evidence type="ECO:0000313" key="12">
    <source>
        <dbReference type="Proteomes" id="UP000198771"/>
    </source>
</evidence>
<dbReference type="InterPro" id="IPR000544">
    <property type="entry name" value="Octanoyltransferase"/>
</dbReference>
<dbReference type="GO" id="GO:0005737">
    <property type="term" value="C:cytoplasm"/>
    <property type="evidence" value="ECO:0007669"/>
    <property type="project" value="UniProtKB-SubCell"/>
</dbReference>
<dbReference type="PANTHER" id="PTHR10993">
    <property type="entry name" value="OCTANOYLTRANSFERASE"/>
    <property type="match status" value="1"/>
</dbReference>
<dbReference type="EMBL" id="FMXO01000006">
    <property type="protein sequence ID" value="SDB25186.1"/>
    <property type="molecule type" value="Genomic_DNA"/>
</dbReference>
<evidence type="ECO:0000256" key="7">
    <source>
        <dbReference type="PIRSR" id="PIRSR016262-1"/>
    </source>
</evidence>
<comment type="subcellular location">
    <subcellularLocation>
        <location evidence="5">Cytoplasm</location>
    </subcellularLocation>
</comment>
<dbReference type="PIRSF" id="PIRSF016262">
    <property type="entry name" value="LPLase"/>
    <property type="match status" value="1"/>
</dbReference>
<feature type="domain" description="BPL/LPL catalytic" evidence="10">
    <location>
        <begin position="39"/>
        <end position="217"/>
    </location>
</feature>
<dbReference type="AlphaFoldDB" id="A0A1G6BX18"/>
<dbReference type="PROSITE" id="PS01313">
    <property type="entry name" value="LIPB"/>
    <property type="match status" value="1"/>
</dbReference>
<dbReference type="RefSeq" id="WP_244148660.1">
    <property type="nucleotide sequence ID" value="NZ_FMXO01000006.1"/>
</dbReference>
<evidence type="ECO:0000256" key="2">
    <source>
        <dbReference type="ARBA" id="ARBA00022679"/>
    </source>
</evidence>
<feature type="binding site" evidence="5 8">
    <location>
        <begin position="151"/>
        <end position="153"/>
    </location>
    <ligand>
        <name>substrate</name>
    </ligand>
</feature>
<comment type="pathway">
    <text evidence="1 5 6">Protein modification; protein lipoylation via endogenous pathway; protein N(6)-(lipoyl)lysine from octanoyl-[acyl-carrier-protein]: step 1/2.</text>
</comment>
<dbReference type="InterPro" id="IPR004143">
    <property type="entry name" value="BPL_LPL_catalytic"/>
</dbReference>
<feature type="active site" description="Acyl-thioester intermediate" evidence="5 7">
    <location>
        <position position="182"/>
    </location>
</feature>
<dbReference type="UniPathway" id="UPA00538">
    <property type="reaction ID" value="UER00592"/>
</dbReference>
<dbReference type="NCBIfam" id="TIGR00214">
    <property type="entry name" value="lipB"/>
    <property type="match status" value="1"/>
</dbReference>
<name>A0A1G6BX18_9BACT</name>
<comment type="miscellaneous">
    <text evidence="5">In the reaction, the free carboxyl group of octanoic acid is attached via an amide linkage to the epsilon-amino group of a specific lysine residue of lipoyl domains of lipoate-dependent enzymes.</text>
</comment>
<dbReference type="SUPFAM" id="SSF55681">
    <property type="entry name" value="Class II aaRS and biotin synthetases"/>
    <property type="match status" value="1"/>
</dbReference>
<dbReference type="Pfam" id="PF21948">
    <property type="entry name" value="LplA-B_cat"/>
    <property type="match status" value="1"/>
</dbReference>
<comment type="catalytic activity">
    <reaction evidence="5 6">
        <text>octanoyl-[ACP] + L-lysyl-[protein] = N(6)-octanoyl-L-lysyl-[protein] + holo-[ACP] + H(+)</text>
        <dbReference type="Rhea" id="RHEA:17665"/>
        <dbReference type="Rhea" id="RHEA-COMP:9636"/>
        <dbReference type="Rhea" id="RHEA-COMP:9685"/>
        <dbReference type="Rhea" id="RHEA-COMP:9752"/>
        <dbReference type="Rhea" id="RHEA-COMP:9928"/>
        <dbReference type="ChEBI" id="CHEBI:15378"/>
        <dbReference type="ChEBI" id="CHEBI:29969"/>
        <dbReference type="ChEBI" id="CHEBI:64479"/>
        <dbReference type="ChEBI" id="CHEBI:78463"/>
        <dbReference type="ChEBI" id="CHEBI:78809"/>
        <dbReference type="EC" id="2.3.1.181"/>
    </reaction>
</comment>
<keyword evidence="5" id="KW-0963">Cytoplasm</keyword>
<dbReference type="InterPro" id="IPR020605">
    <property type="entry name" value="Octanoyltransferase_CS"/>
</dbReference>
<dbReference type="GO" id="GO:0009249">
    <property type="term" value="P:protein lipoylation"/>
    <property type="evidence" value="ECO:0007669"/>
    <property type="project" value="InterPro"/>
</dbReference>
<organism evidence="11 12">
    <name type="scientific">Desulfonatronum thiosulfatophilum</name>
    <dbReference type="NCBI Taxonomy" id="617002"/>
    <lineage>
        <taxon>Bacteria</taxon>
        <taxon>Pseudomonadati</taxon>
        <taxon>Thermodesulfobacteriota</taxon>
        <taxon>Desulfovibrionia</taxon>
        <taxon>Desulfovibrionales</taxon>
        <taxon>Desulfonatronaceae</taxon>
        <taxon>Desulfonatronum</taxon>
    </lineage>
</organism>
<accession>A0A1G6BX18</accession>
<evidence type="ECO:0000313" key="11">
    <source>
        <dbReference type="EMBL" id="SDB25186.1"/>
    </source>
</evidence>
<protein>
    <recommendedName>
        <fullName evidence="5 6">Octanoyltransferase</fullName>
        <ecNumber evidence="5 6">2.3.1.181</ecNumber>
    </recommendedName>
    <alternativeName>
        <fullName evidence="5">Lipoate-protein ligase B</fullName>
    </alternativeName>
    <alternativeName>
        <fullName evidence="5">Lipoyl/octanoyl transferase</fullName>
    </alternativeName>
    <alternativeName>
        <fullName evidence="5">Octanoyl-[acyl-carrier-protein]-protein N-octanoyltransferase</fullName>
    </alternativeName>
</protein>
<keyword evidence="12" id="KW-1185">Reference proteome</keyword>
<dbReference type="HAMAP" id="MF_00013">
    <property type="entry name" value="LipB"/>
    <property type="match status" value="1"/>
</dbReference>
<keyword evidence="2 5" id="KW-0808">Transferase</keyword>
<dbReference type="InterPro" id="IPR045864">
    <property type="entry name" value="aa-tRNA-synth_II/BPL/LPL"/>
</dbReference>
<evidence type="ECO:0000259" key="10">
    <source>
        <dbReference type="PROSITE" id="PS51733"/>
    </source>
</evidence>
<evidence type="ECO:0000256" key="5">
    <source>
        <dbReference type="HAMAP-Rule" id="MF_00013"/>
    </source>
</evidence>
<evidence type="ECO:0000256" key="6">
    <source>
        <dbReference type="PIRNR" id="PIRNR016262"/>
    </source>
</evidence>
<proteinExistence type="inferred from homology"/>
<dbReference type="Proteomes" id="UP000198771">
    <property type="component" value="Unassembled WGS sequence"/>
</dbReference>
<gene>
    <name evidence="5" type="primary">lipB</name>
    <name evidence="11" type="ORF">SAMN05660653_01183</name>
</gene>
<comment type="function">
    <text evidence="4 5 6">Catalyzes the transfer of endogenously produced octanoic acid from octanoyl-acyl-carrier-protein onto the lipoyl domains of lipoate-dependent enzymes. Lipoyl-ACP can also act as a substrate although octanoyl-ACP is likely to be the physiological substrate.</text>
</comment>
<dbReference type="PANTHER" id="PTHR10993:SF7">
    <property type="entry name" value="LIPOYLTRANSFERASE 2, MITOCHONDRIAL-RELATED"/>
    <property type="match status" value="1"/>
</dbReference>
<dbReference type="EC" id="2.3.1.181" evidence="5 6"/>
<feature type="site" description="Lowers pKa of active site Cys" evidence="5 9">
    <location>
        <position position="148"/>
    </location>
</feature>
<evidence type="ECO:0000256" key="4">
    <source>
        <dbReference type="ARBA" id="ARBA00024732"/>
    </source>
</evidence>
<dbReference type="PROSITE" id="PS51733">
    <property type="entry name" value="BPL_LPL_CATALYTIC"/>
    <property type="match status" value="1"/>
</dbReference>
<feature type="binding site" evidence="5 8">
    <location>
        <begin position="164"/>
        <end position="166"/>
    </location>
    <ligand>
        <name>substrate</name>
    </ligand>
</feature>